<evidence type="ECO:0000256" key="1">
    <source>
        <dbReference type="ARBA" id="ARBA00023054"/>
    </source>
</evidence>
<proteinExistence type="predicted"/>
<dbReference type="GO" id="GO:0005856">
    <property type="term" value="C:cytoskeleton"/>
    <property type="evidence" value="ECO:0007669"/>
    <property type="project" value="TreeGrafter"/>
</dbReference>
<evidence type="ECO:0000313" key="3">
    <source>
        <dbReference type="EMBL" id="CAD9635969.1"/>
    </source>
</evidence>
<gene>
    <name evidence="3" type="ORF">BRAN1462_LOCUS53791</name>
</gene>
<dbReference type="EMBL" id="HBGW01084891">
    <property type="protein sequence ID" value="CAD9635969.1"/>
    <property type="molecule type" value="Transcribed_RNA"/>
</dbReference>
<reference evidence="3" key="1">
    <citation type="submission" date="2021-01" db="EMBL/GenBank/DDBJ databases">
        <authorList>
            <person name="Corre E."/>
            <person name="Pelletier E."/>
            <person name="Niang G."/>
            <person name="Scheremetjew M."/>
            <person name="Finn R."/>
            <person name="Kale V."/>
            <person name="Holt S."/>
            <person name="Cochrane G."/>
            <person name="Meng A."/>
            <person name="Brown T."/>
            <person name="Cohen L."/>
        </authorList>
    </citation>
    <scope>NUCLEOTIDE SEQUENCE</scope>
    <source>
        <strain evidence="3">RCC3387</strain>
    </source>
</reference>
<evidence type="ECO:0000256" key="2">
    <source>
        <dbReference type="SAM" id="MobiDB-lite"/>
    </source>
</evidence>
<keyword evidence="1" id="KW-0175">Coiled coil</keyword>
<feature type="compositionally biased region" description="Basic and acidic residues" evidence="2">
    <location>
        <begin position="108"/>
        <end position="122"/>
    </location>
</feature>
<sequence length="131" mass="15435">MLEIVQKVKTLQKRLIAKTEEAVEKDLAIQDQEKWHYELRNVLAKQPGPEMMAEVAQQQSGLKEKTKTMKAMAAELNMYHAQLNDYKDEIERLTKELQDTKRRYFEQRHREQLMKDTSRVERAAMAGQSRG</sequence>
<dbReference type="PANTHER" id="PTHR32083:SF0">
    <property type="entry name" value="CILIA AND FLAGELLA-ASSOCIATED PROTEIN 58"/>
    <property type="match status" value="1"/>
</dbReference>
<protein>
    <submittedName>
        <fullName evidence="3">Uncharacterized protein</fullName>
    </submittedName>
</protein>
<dbReference type="PANTHER" id="PTHR32083">
    <property type="entry name" value="CILIA AND FLAGELLA-ASSOCIATED PROTEIN 58-RELATED"/>
    <property type="match status" value="1"/>
</dbReference>
<name>A0A7S2VKC2_9DINO</name>
<dbReference type="AlphaFoldDB" id="A0A7S2VKC2"/>
<organism evidence="3">
    <name type="scientific">Zooxanthella nutricula</name>
    <dbReference type="NCBI Taxonomy" id="1333877"/>
    <lineage>
        <taxon>Eukaryota</taxon>
        <taxon>Sar</taxon>
        <taxon>Alveolata</taxon>
        <taxon>Dinophyceae</taxon>
        <taxon>Peridiniales</taxon>
        <taxon>Peridiniales incertae sedis</taxon>
        <taxon>Zooxanthella</taxon>
    </lineage>
</organism>
<accession>A0A7S2VKC2</accession>
<feature type="region of interest" description="Disordered" evidence="2">
    <location>
        <begin position="108"/>
        <end position="131"/>
    </location>
</feature>